<evidence type="ECO:0000313" key="3">
    <source>
        <dbReference type="EMBL" id="MBW9111815.1"/>
    </source>
</evidence>
<accession>A0ABS7I545</accession>
<dbReference type="EMBL" id="JAEUAX010000017">
    <property type="protein sequence ID" value="MBW9111815.1"/>
    <property type="molecule type" value="Genomic_DNA"/>
</dbReference>
<keyword evidence="4" id="KW-1185">Reference proteome</keyword>
<gene>
    <name evidence="3" type="ORF">JNB61_18750</name>
</gene>
<dbReference type="Pfam" id="PF08327">
    <property type="entry name" value="AHSA1"/>
    <property type="match status" value="1"/>
</dbReference>
<proteinExistence type="inferred from homology"/>
<dbReference type="InterPro" id="IPR023393">
    <property type="entry name" value="START-like_dom_sf"/>
</dbReference>
<name>A0ABS7I545_9MICO</name>
<dbReference type="Proteomes" id="UP000777440">
    <property type="component" value="Unassembled WGS sequence"/>
</dbReference>
<dbReference type="InterPro" id="IPR013538">
    <property type="entry name" value="ASHA1/2-like_C"/>
</dbReference>
<evidence type="ECO:0000259" key="2">
    <source>
        <dbReference type="Pfam" id="PF08327"/>
    </source>
</evidence>
<dbReference type="Gene3D" id="3.30.530.20">
    <property type="match status" value="1"/>
</dbReference>
<reference evidence="3 4" key="1">
    <citation type="journal article" date="2021" name="MBio">
        <title>Poor Competitiveness of Bradyrhizobium in Pigeon Pea Root Colonization in Indian Soils.</title>
        <authorList>
            <person name="Chalasani D."/>
            <person name="Basu A."/>
            <person name="Pullabhotla S.V.S.R.N."/>
            <person name="Jorrin B."/>
            <person name="Neal A.L."/>
            <person name="Poole P.S."/>
            <person name="Podile A.R."/>
            <person name="Tkacz A."/>
        </authorList>
    </citation>
    <scope>NUCLEOTIDE SEQUENCE [LARGE SCALE GENOMIC DNA]</scope>
    <source>
        <strain evidence="3 4">HU12</strain>
    </source>
</reference>
<evidence type="ECO:0000313" key="4">
    <source>
        <dbReference type="Proteomes" id="UP000777440"/>
    </source>
</evidence>
<organism evidence="3 4">
    <name type="scientific">Microbacterium ureisolvens</name>
    <dbReference type="NCBI Taxonomy" id="2781186"/>
    <lineage>
        <taxon>Bacteria</taxon>
        <taxon>Bacillati</taxon>
        <taxon>Actinomycetota</taxon>
        <taxon>Actinomycetes</taxon>
        <taxon>Micrococcales</taxon>
        <taxon>Microbacteriaceae</taxon>
        <taxon>Microbacterium</taxon>
    </lineage>
</organism>
<feature type="domain" description="Activator of Hsp90 ATPase homologue 1/2-like C-terminal" evidence="2">
    <location>
        <begin position="12"/>
        <end position="149"/>
    </location>
</feature>
<dbReference type="SUPFAM" id="SSF55961">
    <property type="entry name" value="Bet v1-like"/>
    <property type="match status" value="1"/>
</dbReference>
<protein>
    <submittedName>
        <fullName evidence="3">SRPBCC domain-containing protein</fullName>
    </submittedName>
</protein>
<evidence type="ECO:0000256" key="1">
    <source>
        <dbReference type="ARBA" id="ARBA00006817"/>
    </source>
</evidence>
<dbReference type="RefSeq" id="WP_220340628.1">
    <property type="nucleotide sequence ID" value="NZ_JAEUAX010000017.1"/>
</dbReference>
<comment type="similarity">
    <text evidence="1">Belongs to the AHA1 family.</text>
</comment>
<sequence>MRVDSASRLIAAAPERVFAAFTDGEQLLAWLPPSGMSGRFDRFDPVAGYRMVLTYDEAPEGGGKASADADVAEVRRVELAPPHRIVEAIDFPSDDPAFAGTMTMTWSFEPRRGGTLVTVEATDVPAGISPEDHAEGLASSLSNLARLLE</sequence>
<comment type="caution">
    <text evidence="3">The sequence shown here is derived from an EMBL/GenBank/DDBJ whole genome shotgun (WGS) entry which is preliminary data.</text>
</comment>